<evidence type="ECO:0000256" key="1">
    <source>
        <dbReference type="SAM" id="MobiDB-lite"/>
    </source>
</evidence>
<accession>A0A812VSN5</accession>
<keyword evidence="2" id="KW-1133">Transmembrane helix</keyword>
<organism evidence="3 4">
    <name type="scientific">Symbiodinium pilosum</name>
    <name type="common">Dinoflagellate</name>
    <dbReference type="NCBI Taxonomy" id="2952"/>
    <lineage>
        <taxon>Eukaryota</taxon>
        <taxon>Sar</taxon>
        <taxon>Alveolata</taxon>
        <taxon>Dinophyceae</taxon>
        <taxon>Suessiales</taxon>
        <taxon>Symbiodiniaceae</taxon>
        <taxon>Symbiodinium</taxon>
    </lineage>
</organism>
<dbReference type="AlphaFoldDB" id="A0A812VSN5"/>
<proteinExistence type="predicted"/>
<feature type="transmembrane region" description="Helical" evidence="2">
    <location>
        <begin position="22"/>
        <end position="39"/>
    </location>
</feature>
<protein>
    <submittedName>
        <fullName evidence="3">Uncharacterized protein</fullName>
    </submittedName>
</protein>
<feature type="compositionally biased region" description="Basic and acidic residues" evidence="1">
    <location>
        <begin position="206"/>
        <end position="215"/>
    </location>
</feature>
<evidence type="ECO:0000256" key="2">
    <source>
        <dbReference type="SAM" id="Phobius"/>
    </source>
</evidence>
<feature type="transmembrane region" description="Helical" evidence="2">
    <location>
        <begin position="45"/>
        <end position="62"/>
    </location>
</feature>
<feature type="region of interest" description="Disordered" evidence="1">
    <location>
        <begin position="187"/>
        <end position="215"/>
    </location>
</feature>
<gene>
    <name evidence="3" type="ORF">SPIL2461_LOCUS16930</name>
</gene>
<name>A0A812VSN5_SYMPI</name>
<feature type="transmembrane region" description="Helical" evidence="2">
    <location>
        <begin position="74"/>
        <end position="96"/>
    </location>
</feature>
<evidence type="ECO:0000313" key="4">
    <source>
        <dbReference type="Proteomes" id="UP000649617"/>
    </source>
</evidence>
<evidence type="ECO:0000313" key="3">
    <source>
        <dbReference type="EMBL" id="CAE7639989.1"/>
    </source>
</evidence>
<comment type="caution">
    <text evidence="3">The sequence shown here is derived from an EMBL/GenBank/DDBJ whole genome shotgun (WGS) entry which is preliminary data.</text>
</comment>
<dbReference type="Proteomes" id="UP000649617">
    <property type="component" value="Unassembled WGS sequence"/>
</dbReference>
<reference evidence="3" key="1">
    <citation type="submission" date="2021-02" db="EMBL/GenBank/DDBJ databases">
        <authorList>
            <person name="Dougan E. K."/>
            <person name="Rhodes N."/>
            <person name="Thang M."/>
            <person name="Chan C."/>
        </authorList>
    </citation>
    <scope>NUCLEOTIDE SEQUENCE</scope>
</reference>
<feature type="transmembrane region" description="Helical" evidence="2">
    <location>
        <begin position="138"/>
        <end position="158"/>
    </location>
</feature>
<keyword evidence="2" id="KW-0472">Membrane</keyword>
<keyword evidence="2" id="KW-0812">Transmembrane</keyword>
<dbReference type="EMBL" id="CAJNIZ010042840">
    <property type="protein sequence ID" value="CAE7639989.1"/>
    <property type="molecule type" value="Genomic_DNA"/>
</dbReference>
<keyword evidence="4" id="KW-1185">Reference proteome</keyword>
<dbReference type="OrthoDB" id="433846at2759"/>
<sequence length="215" mass="23405">MLVPLSAEPPPAIPEVVKTKHIYGWYLVMLLLIGLAMAQVVAGDAFAGIIFLVMAGFVVYLVQEACKNMTMYCLFMLGLMASFQCFFDMLALVSVVGGRETSVSSVQGTEDNVTVITRITEHPFFDKSMGQQYNTQSAVLLASPLVMSTLASMCYLSYNAFSESLFNQDDESGPIYEGWGQGSARTYGAPAAGDRSMNQPSPPRLFEGHGHRLSN</sequence>